<dbReference type="PANTHER" id="PTHR30041:SF4">
    <property type="entry name" value="ARSENATE REDUCTASE"/>
    <property type="match status" value="1"/>
</dbReference>
<protein>
    <submittedName>
        <fullName evidence="2">Arsenate reductase</fullName>
    </submittedName>
</protein>
<proteinExistence type="inferred from homology"/>
<sequence>MIELIYHPTCSKSKKTREIFAGTEKNERNLEENMLSALEIIEIARALGLKVHDLLRPNSPVYQERQADLYAMEEQPLAELIATEPTLIKRPIVKTADGLILGLDEEKFAALTQAPQA</sequence>
<organism evidence="2 3">
    <name type="scientific">Tumebacillus permanentifrigoris</name>
    <dbReference type="NCBI Taxonomy" id="378543"/>
    <lineage>
        <taxon>Bacteria</taxon>
        <taxon>Bacillati</taxon>
        <taxon>Bacillota</taxon>
        <taxon>Bacilli</taxon>
        <taxon>Bacillales</taxon>
        <taxon>Alicyclobacillaceae</taxon>
        <taxon>Tumebacillus</taxon>
    </lineage>
</organism>
<dbReference type="InterPro" id="IPR036249">
    <property type="entry name" value="Thioredoxin-like_sf"/>
</dbReference>
<dbReference type="AlphaFoldDB" id="A0A316DD33"/>
<evidence type="ECO:0000256" key="1">
    <source>
        <dbReference type="PROSITE-ProRule" id="PRU01282"/>
    </source>
</evidence>
<dbReference type="Proteomes" id="UP000245634">
    <property type="component" value="Unassembled WGS sequence"/>
</dbReference>
<gene>
    <name evidence="2" type="ORF">C7459_10734</name>
</gene>
<dbReference type="Pfam" id="PF03960">
    <property type="entry name" value="ArsC"/>
    <property type="match status" value="1"/>
</dbReference>
<dbReference type="SUPFAM" id="SSF52833">
    <property type="entry name" value="Thioredoxin-like"/>
    <property type="match status" value="1"/>
</dbReference>
<comment type="caution">
    <text evidence="2">The sequence shown here is derived from an EMBL/GenBank/DDBJ whole genome shotgun (WGS) entry which is preliminary data.</text>
</comment>
<evidence type="ECO:0000313" key="3">
    <source>
        <dbReference type="Proteomes" id="UP000245634"/>
    </source>
</evidence>
<dbReference type="RefSeq" id="WP_170119385.1">
    <property type="nucleotide sequence ID" value="NZ_QGGL01000007.1"/>
</dbReference>
<accession>A0A316DD33</accession>
<comment type="similarity">
    <text evidence="1">Belongs to the ArsC family.</text>
</comment>
<dbReference type="EMBL" id="QGGL01000007">
    <property type="protein sequence ID" value="PWK13368.1"/>
    <property type="molecule type" value="Genomic_DNA"/>
</dbReference>
<keyword evidence="3" id="KW-1185">Reference proteome</keyword>
<dbReference type="InterPro" id="IPR006660">
    <property type="entry name" value="Arsenate_reductase-like"/>
</dbReference>
<reference evidence="2 3" key="1">
    <citation type="submission" date="2018-05" db="EMBL/GenBank/DDBJ databases">
        <title>Genomic Encyclopedia of Type Strains, Phase IV (KMG-IV): sequencing the most valuable type-strain genomes for metagenomic binning, comparative biology and taxonomic classification.</title>
        <authorList>
            <person name="Goeker M."/>
        </authorList>
    </citation>
    <scope>NUCLEOTIDE SEQUENCE [LARGE SCALE GENOMIC DNA]</scope>
    <source>
        <strain evidence="2 3">DSM 18773</strain>
    </source>
</reference>
<evidence type="ECO:0000313" key="2">
    <source>
        <dbReference type="EMBL" id="PWK13368.1"/>
    </source>
</evidence>
<name>A0A316DD33_9BACL</name>
<dbReference type="Gene3D" id="3.40.30.10">
    <property type="entry name" value="Glutaredoxin"/>
    <property type="match status" value="1"/>
</dbReference>
<dbReference type="PROSITE" id="PS51353">
    <property type="entry name" value="ARSC"/>
    <property type="match status" value="1"/>
</dbReference>
<dbReference type="PANTHER" id="PTHR30041">
    <property type="entry name" value="ARSENATE REDUCTASE"/>
    <property type="match status" value="1"/>
</dbReference>